<dbReference type="PROSITE" id="PS51029">
    <property type="entry name" value="MADF"/>
    <property type="match status" value="1"/>
</dbReference>
<dbReference type="GO" id="GO:0006357">
    <property type="term" value="P:regulation of transcription by RNA polymerase II"/>
    <property type="evidence" value="ECO:0007669"/>
    <property type="project" value="TreeGrafter"/>
</dbReference>
<feature type="compositionally biased region" description="Polar residues" evidence="1">
    <location>
        <begin position="143"/>
        <end position="154"/>
    </location>
</feature>
<reference evidence="3" key="1">
    <citation type="thesis" date="2020" institute="ProQuest LLC" country="789 East Eisenhower Parkway, Ann Arbor, MI, USA">
        <title>Comparative Genomics and Chromosome Evolution.</title>
        <authorList>
            <person name="Mudd A.B."/>
        </authorList>
    </citation>
    <scope>NUCLEOTIDE SEQUENCE</scope>
    <source>
        <strain evidence="3">HN-11 Male</strain>
        <tissue evidence="3">Kidney and liver</tissue>
    </source>
</reference>
<dbReference type="OrthoDB" id="9909701at2759"/>
<dbReference type="AlphaFoldDB" id="A0A8J6E5L4"/>
<feature type="non-terminal residue" evidence="3">
    <location>
        <position position="177"/>
    </location>
</feature>
<organism evidence="3 4">
    <name type="scientific">Eleutherodactylus coqui</name>
    <name type="common">Puerto Rican coqui</name>
    <dbReference type="NCBI Taxonomy" id="57060"/>
    <lineage>
        <taxon>Eukaryota</taxon>
        <taxon>Metazoa</taxon>
        <taxon>Chordata</taxon>
        <taxon>Craniata</taxon>
        <taxon>Vertebrata</taxon>
        <taxon>Euteleostomi</taxon>
        <taxon>Amphibia</taxon>
        <taxon>Batrachia</taxon>
        <taxon>Anura</taxon>
        <taxon>Neobatrachia</taxon>
        <taxon>Hyloidea</taxon>
        <taxon>Eleutherodactylidae</taxon>
        <taxon>Eleutherodactylinae</taxon>
        <taxon>Eleutherodactylus</taxon>
        <taxon>Eleutherodactylus</taxon>
    </lineage>
</organism>
<feature type="compositionally biased region" description="Low complexity" evidence="1">
    <location>
        <begin position="106"/>
        <end position="119"/>
    </location>
</feature>
<sequence length="177" mass="19610">MQAESRPEIWDPAEPGYSDRDIKADAWNAVCTGMYPDWDSATAATQSEILKDIKNRWRSVRDHYKKHEKECEKSGMSPSKKKCPNQEILHFLRTSRALHPSSGNITAAPPTVETATADTEGQEEESRDDDIREGTPTLEDSQRSTPDLSRTSVTPEVVEQNVSRSSSAGPSSRACSS</sequence>
<proteinExistence type="predicted"/>
<dbReference type="Proteomes" id="UP000770717">
    <property type="component" value="Unassembled WGS sequence"/>
</dbReference>
<name>A0A8J6E5L4_ELECQ</name>
<dbReference type="PANTHER" id="PTHR12243">
    <property type="entry name" value="MADF DOMAIN TRANSCRIPTION FACTOR"/>
    <property type="match status" value="1"/>
</dbReference>
<dbReference type="InterPro" id="IPR039353">
    <property type="entry name" value="TF_Adf1"/>
</dbReference>
<dbReference type="PANTHER" id="PTHR12243:SF69">
    <property type="entry name" value="SI:CH73-59F11.3"/>
    <property type="match status" value="1"/>
</dbReference>
<dbReference type="GO" id="GO:0005634">
    <property type="term" value="C:nucleus"/>
    <property type="evidence" value="ECO:0007669"/>
    <property type="project" value="TreeGrafter"/>
</dbReference>
<dbReference type="GO" id="GO:0005667">
    <property type="term" value="C:transcription regulator complex"/>
    <property type="evidence" value="ECO:0007669"/>
    <property type="project" value="TreeGrafter"/>
</dbReference>
<feature type="compositionally biased region" description="Low complexity" evidence="1">
    <location>
        <begin position="163"/>
        <end position="177"/>
    </location>
</feature>
<gene>
    <name evidence="3" type="ORF">GDO78_019593</name>
</gene>
<keyword evidence="4" id="KW-1185">Reference proteome</keyword>
<dbReference type="Pfam" id="PF10545">
    <property type="entry name" value="MADF_DNA_bdg"/>
    <property type="match status" value="1"/>
</dbReference>
<evidence type="ECO:0000313" key="4">
    <source>
        <dbReference type="Proteomes" id="UP000770717"/>
    </source>
</evidence>
<protein>
    <recommendedName>
        <fullName evidence="2">MADF domain-containing protein</fullName>
    </recommendedName>
</protein>
<feature type="domain" description="MADF" evidence="2">
    <location>
        <begin position="1"/>
        <end position="97"/>
    </location>
</feature>
<dbReference type="EMBL" id="WNTK01040968">
    <property type="protein sequence ID" value="KAG9460782.1"/>
    <property type="molecule type" value="Genomic_DNA"/>
</dbReference>
<evidence type="ECO:0000256" key="1">
    <source>
        <dbReference type="SAM" id="MobiDB-lite"/>
    </source>
</evidence>
<accession>A0A8J6E5L4</accession>
<comment type="caution">
    <text evidence="3">The sequence shown here is derived from an EMBL/GenBank/DDBJ whole genome shotgun (WGS) entry which is preliminary data.</text>
</comment>
<dbReference type="InterPro" id="IPR006578">
    <property type="entry name" value="MADF-dom"/>
</dbReference>
<evidence type="ECO:0000313" key="3">
    <source>
        <dbReference type="EMBL" id="KAG9460782.1"/>
    </source>
</evidence>
<evidence type="ECO:0000259" key="2">
    <source>
        <dbReference type="PROSITE" id="PS51029"/>
    </source>
</evidence>
<feature type="region of interest" description="Disordered" evidence="1">
    <location>
        <begin position="65"/>
        <end position="177"/>
    </location>
</feature>